<feature type="domain" description="Major facilitator superfamily (MFS) profile" evidence="8">
    <location>
        <begin position="17"/>
        <end position="491"/>
    </location>
</feature>
<evidence type="ECO:0000313" key="9">
    <source>
        <dbReference type="EMBL" id="KAF2491491.1"/>
    </source>
</evidence>
<evidence type="ECO:0000256" key="4">
    <source>
        <dbReference type="ARBA" id="ARBA00022989"/>
    </source>
</evidence>
<feature type="transmembrane region" description="Helical" evidence="7">
    <location>
        <begin position="92"/>
        <end position="111"/>
    </location>
</feature>
<evidence type="ECO:0000256" key="3">
    <source>
        <dbReference type="ARBA" id="ARBA00022692"/>
    </source>
</evidence>
<dbReference type="EMBL" id="MU004195">
    <property type="protein sequence ID" value="KAF2491491.1"/>
    <property type="molecule type" value="Genomic_DNA"/>
</dbReference>
<dbReference type="Pfam" id="PF07690">
    <property type="entry name" value="MFS_1"/>
    <property type="match status" value="1"/>
</dbReference>
<feature type="transmembrane region" description="Helical" evidence="7">
    <location>
        <begin position="16"/>
        <end position="39"/>
    </location>
</feature>
<evidence type="ECO:0000256" key="7">
    <source>
        <dbReference type="SAM" id="Phobius"/>
    </source>
</evidence>
<proteinExistence type="predicted"/>
<keyword evidence="3 7" id="KW-0812">Transmembrane</keyword>
<keyword evidence="4 7" id="KW-1133">Transmembrane helix</keyword>
<dbReference type="PANTHER" id="PTHR23506">
    <property type="entry name" value="GH10249P"/>
    <property type="match status" value="1"/>
</dbReference>
<dbReference type="InterPro" id="IPR036259">
    <property type="entry name" value="MFS_trans_sf"/>
</dbReference>
<dbReference type="OrthoDB" id="5086884at2759"/>
<organism evidence="9 10">
    <name type="scientific">Lophium mytilinum</name>
    <dbReference type="NCBI Taxonomy" id="390894"/>
    <lineage>
        <taxon>Eukaryota</taxon>
        <taxon>Fungi</taxon>
        <taxon>Dikarya</taxon>
        <taxon>Ascomycota</taxon>
        <taxon>Pezizomycotina</taxon>
        <taxon>Dothideomycetes</taxon>
        <taxon>Pleosporomycetidae</taxon>
        <taxon>Mytilinidiales</taxon>
        <taxon>Mytilinidiaceae</taxon>
        <taxon>Lophium</taxon>
    </lineage>
</organism>
<sequence>MASSLSLSDIRSSKGFIVATICIATFTDGFIYGVVAPVIPFILRDQALVSEHQLQISTSILIATFALADFFGAPLCAWYVDRYRSKRVPWYAGIVLISTGTIFFGFANRFWMLVVSRILQGFSSSILYTVGLAVLVHTVDHDEVGQWMGTAMSANNIGMIISPLIGGIVYDKAGKRWVFAIMVALGAIDVVLRLLMNEQKRDTSGVNGSSTQSHEVPHEAVQEKEKEKPQGHYLDVSRPQTAVSALSKEYLSLQLSLHGNLSQVPIVSSNTAGSSTPDTIQAAPTQFRRLPGVLSLLKSPRLLAALYGCFINECIVSSLCAVLPLFVNDTFNWTSLQAGLLFLTIAIPAFAGPLAGAMADRLGARWVAVAGFLLTAPPLILLRLVDHNSKEQIILLCGLLTLAGCTIILFLSPLGAECTFVAEELSKDQETDLYASSFSLMNCSLAAAALLGPLACGGLQQRFGWKVTTIALGMLCVSGAVPSALFTGSGRAVNVDDKDEV</sequence>
<comment type="subcellular location">
    <subcellularLocation>
        <location evidence="1">Membrane</location>
        <topology evidence="1">Multi-pass membrane protein</topology>
    </subcellularLocation>
</comment>
<evidence type="ECO:0000313" key="10">
    <source>
        <dbReference type="Proteomes" id="UP000799750"/>
    </source>
</evidence>
<dbReference type="InterPro" id="IPR020846">
    <property type="entry name" value="MFS_dom"/>
</dbReference>
<protein>
    <submittedName>
        <fullName evidence="9">MFS general substrate transporter</fullName>
    </submittedName>
</protein>
<feature type="compositionally biased region" description="Polar residues" evidence="6">
    <location>
        <begin position="204"/>
        <end position="214"/>
    </location>
</feature>
<dbReference type="AlphaFoldDB" id="A0A6A6QH21"/>
<feature type="transmembrane region" description="Helical" evidence="7">
    <location>
        <begin position="364"/>
        <end position="381"/>
    </location>
</feature>
<keyword evidence="5 7" id="KW-0472">Membrane</keyword>
<feature type="transmembrane region" description="Helical" evidence="7">
    <location>
        <begin position="304"/>
        <end position="327"/>
    </location>
</feature>
<accession>A0A6A6QH21</accession>
<feature type="compositionally biased region" description="Basic and acidic residues" evidence="6">
    <location>
        <begin position="215"/>
        <end position="230"/>
    </location>
</feature>
<dbReference type="PANTHER" id="PTHR23506:SF23">
    <property type="entry name" value="GH10249P"/>
    <property type="match status" value="1"/>
</dbReference>
<feature type="transmembrane region" description="Helical" evidence="7">
    <location>
        <begin position="467"/>
        <end position="486"/>
    </location>
</feature>
<feature type="transmembrane region" description="Helical" evidence="7">
    <location>
        <begin position="60"/>
        <end position="80"/>
    </location>
</feature>
<reference evidence="9" key="1">
    <citation type="journal article" date="2020" name="Stud. Mycol.">
        <title>101 Dothideomycetes genomes: a test case for predicting lifestyles and emergence of pathogens.</title>
        <authorList>
            <person name="Haridas S."/>
            <person name="Albert R."/>
            <person name="Binder M."/>
            <person name="Bloem J."/>
            <person name="Labutti K."/>
            <person name="Salamov A."/>
            <person name="Andreopoulos B."/>
            <person name="Baker S."/>
            <person name="Barry K."/>
            <person name="Bills G."/>
            <person name="Bluhm B."/>
            <person name="Cannon C."/>
            <person name="Castanera R."/>
            <person name="Culley D."/>
            <person name="Daum C."/>
            <person name="Ezra D."/>
            <person name="Gonzalez J."/>
            <person name="Henrissat B."/>
            <person name="Kuo A."/>
            <person name="Liang C."/>
            <person name="Lipzen A."/>
            <person name="Lutzoni F."/>
            <person name="Magnuson J."/>
            <person name="Mondo S."/>
            <person name="Nolan M."/>
            <person name="Ohm R."/>
            <person name="Pangilinan J."/>
            <person name="Park H.-J."/>
            <person name="Ramirez L."/>
            <person name="Alfaro M."/>
            <person name="Sun H."/>
            <person name="Tritt A."/>
            <person name="Yoshinaga Y."/>
            <person name="Zwiers L.-H."/>
            <person name="Turgeon B."/>
            <person name="Goodwin S."/>
            <person name="Spatafora J."/>
            <person name="Crous P."/>
            <person name="Grigoriev I."/>
        </authorList>
    </citation>
    <scope>NUCLEOTIDE SEQUENCE</scope>
    <source>
        <strain evidence="9">CBS 269.34</strain>
    </source>
</reference>
<keyword evidence="2" id="KW-0813">Transport</keyword>
<feature type="transmembrane region" description="Helical" evidence="7">
    <location>
        <begin position="339"/>
        <end position="358"/>
    </location>
</feature>
<dbReference type="Proteomes" id="UP000799750">
    <property type="component" value="Unassembled WGS sequence"/>
</dbReference>
<feature type="transmembrane region" description="Helical" evidence="7">
    <location>
        <begin position="151"/>
        <end position="170"/>
    </location>
</feature>
<dbReference type="CDD" id="cd17325">
    <property type="entry name" value="MFS_MdtG_SLC18_like"/>
    <property type="match status" value="1"/>
</dbReference>
<keyword evidence="10" id="KW-1185">Reference proteome</keyword>
<feature type="transmembrane region" description="Helical" evidence="7">
    <location>
        <begin position="393"/>
        <end position="414"/>
    </location>
</feature>
<dbReference type="InterPro" id="IPR050930">
    <property type="entry name" value="MFS_Vesicular_Transporter"/>
</dbReference>
<evidence type="ECO:0000259" key="8">
    <source>
        <dbReference type="PROSITE" id="PS50850"/>
    </source>
</evidence>
<evidence type="ECO:0000256" key="2">
    <source>
        <dbReference type="ARBA" id="ARBA00022448"/>
    </source>
</evidence>
<name>A0A6A6QH21_9PEZI</name>
<feature type="transmembrane region" description="Helical" evidence="7">
    <location>
        <begin position="177"/>
        <end position="196"/>
    </location>
</feature>
<feature type="transmembrane region" description="Helical" evidence="7">
    <location>
        <begin position="118"/>
        <end position="139"/>
    </location>
</feature>
<feature type="region of interest" description="Disordered" evidence="6">
    <location>
        <begin position="203"/>
        <end position="234"/>
    </location>
</feature>
<evidence type="ECO:0000256" key="1">
    <source>
        <dbReference type="ARBA" id="ARBA00004141"/>
    </source>
</evidence>
<dbReference type="PROSITE" id="PS50850">
    <property type="entry name" value="MFS"/>
    <property type="match status" value="1"/>
</dbReference>
<dbReference type="Gene3D" id="1.20.1250.20">
    <property type="entry name" value="MFS general substrate transporter like domains"/>
    <property type="match status" value="1"/>
</dbReference>
<evidence type="ECO:0000256" key="6">
    <source>
        <dbReference type="SAM" id="MobiDB-lite"/>
    </source>
</evidence>
<dbReference type="GO" id="GO:0016020">
    <property type="term" value="C:membrane"/>
    <property type="evidence" value="ECO:0007669"/>
    <property type="project" value="UniProtKB-SubCell"/>
</dbReference>
<dbReference type="GO" id="GO:0022857">
    <property type="term" value="F:transmembrane transporter activity"/>
    <property type="evidence" value="ECO:0007669"/>
    <property type="project" value="InterPro"/>
</dbReference>
<evidence type="ECO:0000256" key="5">
    <source>
        <dbReference type="ARBA" id="ARBA00023136"/>
    </source>
</evidence>
<dbReference type="InterPro" id="IPR011701">
    <property type="entry name" value="MFS"/>
</dbReference>
<gene>
    <name evidence="9" type="ORF">BU16DRAFT_621047</name>
</gene>
<feature type="transmembrane region" description="Helical" evidence="7">
    <location>
        <begin position="434"/>
        <end position="455"/>
    </location>
</feature>
<dbReference type="SUPFAM" id="SSF103473">
    <property type="entry name" value="MFS general substrate transporter"/>
    <property type="match status" value="1"/>
</dbReference>